<feature type="compositionally biased region" description="Basic and acidic residues" evidence="9">
    <location>
        <begin position="20"/>
        <end position="31"/>
    </location>
</feature>
<dbReference type="InterPro" id="IPR007823">
    <property type="entry name" value="RRP8"/>
</dbReference>
<evidence type="ECO:0000256" key="1">
    <source>
        <dbReference type="ARBA" id="ARBA00004604"/>
    </source>
</evidence>
<gene>
    <name evidence="10" type="ORF">GSBLH_T00000236001</name>
</gene>
<evidence type="ECO:0000313" key="10">
    <source>
        <dbReference type="EMBL" id="CBK19822.2"/>
    </source>
</evidence>
<keyword evidence="5 8" id="KW-0808">Transferase</keyword>
<dbReference type="EMBL" id="FN668638">
    <property type="protein sequence ID" value="CBK19822.2"/>
    <property type="molecule type" value="Genomic_DNA"/>
</dbReference>
<dbReference type="OMA" id="HEGFRAQ"/>
<dbReference type="GO" id="GO:0006364">
    <property type="term" value="P:rRNA processing"/>
    <property type="evidence" value="ECO:0007669"/>
    <property type="project" value="UniProtKB-UniRule"/>
</dbReference>
<keyword evidence="3 8" id="KW-0698">rRNA processing</keyword>
<organism evidence="10">
    <name type="scientific">Blastocystis hominis</name>
    <dbReference type="NCBI Taxonomy" id="12968"/>
    <lineage>
        <taxon>Eukaryota</taxon>
        <taxon>Sar</taxon>
        <taxon>Stramenopiles</taxon>
        <taxon>Bigyra</taxon>
        <taxon>Opalozoa</taxon>
        <taxon>Opalinata</taxon>
        <taxon>Blastocystidae</taxon>
        <taxon>Blastocystis</taxon>
    </lineage>
</organism>
<evidence type="ECO:0000256" key="3">
    <source>
        <dbReference type="ARBA" id="ARBA00022552"/>
    </source>
</evidence>
<keyword evidence="4 8" id="KW-0489">Methyltransferase</keyword>
<evidence type="ECO:0000256" key="7">
    <source>
        <dbReference type="ARBA" id="ARBA00023242"/>
    </source>
</evidence>
<dbReference type="FunFam" id="1.10.10.2150:FF:000001">
    <property type="entry name" value="Ribosomal RNA-processing protein 8"/>
    <property type="match status" value="1"/>
</dbReference>
<dbReference type="GO" id="GO:0005730">
    <property type="term" value="C:nucleolus"/>
    <property type="evidence" value="ECO:0007669"/>
    <property type="project" value="UniProtKB-SubCell"/>
</dbReference>
<comment type="function">
    <text evidence="8">Probable methyltransferase required to silence rDNA.</text>
</comment>
<accession>D8LVI3</accession>
<evidence type="ECO:0000313" key="11">
    <source>
        <dbReference type="Proteomes" id="UP000008312"/>
    </source>
</evidence>
<dbReference type="OrthoDB" id="10258825at2759"/>
<evidence type="ECO:0000256" key="4">
    <source>
        <dbReference type="ARBA" id="ARBA00022603"/>
    </source>
</evidence>
<evidence type="ECO:0000256" key="6">
    <source>
        <dbReference type="ARBA" id="ARBA00022691"/>
    </source>
</evidence>
<dbReference type="PANTHER" id="PTHR12787">
    <property type="entry name" value="RIBOSOMAL RNA-PROCESSING PROTEIN 8"/>
    <property type="match status" value="1"/>
</dbReference>
<comment type="subcellular location">
    <subcellularLocation>
        <location evidence="1 8">Nucleus</location>
        <location evidence="1 8">Nucleolus</location>
    </subcellularLocation>
</comment>
<evidence type="ECO:0000256" key="9">
    <source>
        <dbReference type="SAM" id="MobiDB-lite"/>
    </source>
</evidence>
<dbReference type="Proteomes" id="UP000008312">
    <property type="component" value="Unassembled WGS sequence"/>
</dbReference>
<protein>
    <recommendedName>
        <fullName evidence="8">Ribosomal RNA-processing protein 8</fullName>
        <ecNumber evidence="8">2.1.1.-</ecNumber>
    </recommendedName>
</protein>
<dbReference type="InterPro" id="IPR042036">
    <property type="entry name" value="RRP8_N"/>
</dbReference>
<dbReference type="PANTHER" id="PTHR12787:SF0">
    <property type="entry name" value="RIBOSOMAL RNA-PROCESSING PROTEIN 8"/>
    <property type="match status" value="1"/>
</dbReference>
<dbReference type="InParanoid" id="D8LVI3"/>
<dbReference type="RefSeq" id="XP_012893870.1">
    <property type="nucleotide sequence ID" value="XM_013038416.1"/>
</dbReference>
<evidence type="ECO:0000256" key="2">
    <source>
        <dbReference type="ARBA" id="ARBA00006301"/>
    </source>
</evidence>
<keyword evidence="6 8" id="KW-0949">S-adenosyl-L-methionine</keyword>
<reference evidence="10" key="1">
    <citation type="submission" date="2010-02" db="EMBL/GenBank/DDBJ databases">
        <title>Sequencing and annotation of the Blastocystis hominis genome.</title>
        <authorList>
            <person name="Wincker P."/>
        </authorList>
    </citation>
    <scope>NUCLEOTIDE SEQUENCE</scope>
    <source>
        <strain evidence="10">Singapore isolate B</strain>
    </source>
</reference>
<dbReference type="SUPFAM" id="SSF53335">
    <property type="entry name" value="S-adenosyl-L-methionine-dependent methyltransferases"/>
    <property type="match status" value="1"/>
</dbReference>
<dbReference type="GO" id="GO:0032259">
    <property type="term" value="P:methylation"/>
    <property type="evidence" value="ECO:0007669"/>
    <property type="project" value="UniProtKB-KW"/>
</dbReference>
<evidence type="ECO:0000256" key="8">
    <source>
        <dbReference type="RuleBase" id="RU365074"/>
    </source>
</evidence>
<keyword evidence="7 8" id="KW-0539">Nucleus</keyword>
<dbReference type="InterPro" id="IPR029063">
    <property type="entry name" value="SAM-dependent_MTases_sf"/>
</dbReference>
<feature type="region of interest" description="Disordered" evidence="9">
    <location>
        <begin position="15"/>
        <end position="37"/>
    </location>
</feature>
<dbReference type="Gene3D" id="3.40.50.150">
    <property type="entry name" value="Vaccinia Virus protein VP39"/>
    <property type="match status" value="1"/>
</dbReference>
<comment type="similarity">
    <text evidence="2 8">Belongs to the methyltransferase superfamily. RRP8 family.</text>
</comment>
<evidence type="ECO:0000256" key="5">
    <source>
        <dbReference type="ARBA" id="ARBA00022679"/>
    </source>
</evidence>
<sequence>MQNNLQKLKLLLKGMKSKKQASEKAEKSNEKKKGKLHRSLKAKVVISKTGEISNGFLAQLQNKVKGSKFRWINEQLYTQSGEDSLRMIKEDESLFDVYHQGFREQVTRWPLVPVDVFISVLKKLPKKEVGDFGCGDGKIYKECKNHVVHSFDLVSKEDFITACDIANVPLADKSLDIAVYCLALMGTNWSEFIVESNRCLKLNGQLWIAEVRSRFESSEIGGEKGFISTIEKLGFRLIRKVRFIG</sequence>
<dbReference type="Gene3D" id="1.10.10.2150">
    <property type="entry name" value="Ribosomal RNA-processing protein 8, N-terminal domain"/>
    <property type="match status" value="1"/>
</dbReference>
<dbReference type="EC" id="2.1.1.-" evidence="8"/>
<dbReference type="GeneID" id="24917553"/>
<dbReference type="AlphaFoldDB" id="D8LVI3"/>
<proteinExistence type="inferred from homology"/>
<dbReference type="GO" id="GO:0008168">
    <property type="term" value="F:methyltransferase activity"/>
    <property type="evidence" value="ECO:0007669"/>
    <property type="project" value="UniProtKB-KW"/>
</dbReference>
<dbReference type="Pfam" id="PF05148">
    <property type="entry name" value="Methyltransf_8"/>
    <property type="match status" value="1"/>
</dbReference>
<name>D8LVI3_BLAHO</name>
<keyword evidence="11" id="KW-1185">Reference proteome</keyword>